<feature type="transmembrane region" description="Helical" evidence="2">
    <location>
        <begin position="182"/>
        <end position="200"/>
    </location>
</feature>
<evidence type="ECO:0000256" key="2">
    <source>
        <dbReference type="SAM" id="Phobius"/>
    </source>
</evidence>
<reference evidence="3 4" key="1">
    <citation type="submission" date="2023-04" db="EMBL/GenBank/DDBJ databases">
        <title>Ottowia paracancer sp. nov., isolated from human stomach.</title>
        <authorList>
            <person name="Song Y."/>
        </authorList>
    </citation>
    <scope>NUCLEOTIDE SEQUENCE [LARGE SCALE GENOMIC DNA]</scope>
    <source>
        <strain evidence="3 4">10c7w1</strain>
    </source>
</reference>
<proteinExistence type="predicted"/>
<keyword evidence="2" id="KW-1133">Transmembrane helix</keyword>
<feature type="region of interest" description="Disordered" evidence="1">
    <location>
        <begin position="251"/>
        <end position="296"/>
    </location>
</feature>
<feature type="transmembrane region" description="Helical" evidence="2">
    <location>
        <begin position="206"/>
        <end position="224"/>
    </location>
</feature>
<comment type="caution">
    <text evidence="3">The sequence shown here is derived from an EMBL/GenBank/DDBJ whole genome shotgun (WGS) entry which is preliminary data.</text>
</comment>
<gene>
    <name evidence="3" type="ORF">QB898_02670</name>
</gene>
<keyword evidence="4" id="KW-1185">Reference proteome</keyword>
<keyword evidence="2" id="KW-0812">Transmembrane</keyword>
<feature type="transmembrane region" description="Helical" evidence="2">
    <location>
        <begin position="71"/>
        <end position="90"/>
    </location>
</feature>
<sequence>MTWMPAGPPGRPAGESAPACGAARADAPALAHAREASAACAPHDARVPMLVAAGVVTYAAAAWWSSRHLPWLALALAVAPFVWLAAAFALARPAAGGAWQRAGRWLPLLALCAALAAGWEPLLANVLLVYLVQHVGAHAALGWMFGASLRPGRTPLCTEFASWGHWRMTPQLVWYTRQVTRVWVAFFAGVAAVSLALFAAASPAAWMLFSSVLGPLLTAALFVVENLARRRYLPPDNRMGLMATWRAIQARARSQGKPAPQACPPSSPPFPSTPFPPHNPAEPDEPTRPRAERPRP</sequence>
<evidence type="ECO:0000313" key="3">
    <source>
        <dbReference type="EMBL" id="MDG9698632.1"/>
    </source>
</evidence>
<evidence type="ECO:0000256" key="1">
    <source>
        <dbReference type="SAM" id="MobiDB-lite"/>
    </source>
</evidence>
<feature type="compositionally biased region" description="Basic and acidic residues" evidence="1">
    <location>
        <begin position="285"/>
        <end position="296"/>
    </location>
</feature>
<name>A0AAW6RIY5_9BURK</name>
<protein>
    <submittedName>
        <fullName evidence="3">Uncharacterized protein</fullName>
    </submittedName>
</protein>
<feature type="transmembrane region" description="Helical" evidence="2">
    <location>
        <begin position="47"/>
        <end position="65"/>
    </location>
</feature>
<keyword evidence="2" id="KW-0472">Membrane</keyword>
<dbReference type="Proteomes" id="UP001237156">
    <property type="component" value="Unassembled WGS sequence"/>
</dbReference>
<evidence type="ECO:0000313" key="4">
    <source>
        <dbReference type="Proteomes" id="UP001237156"/>
    </source>
</evidence>
<feature type="compositionally biased region" description="Pro residues" evidence="1">
    <location>
        <begin position="261"/>
        <end position="280"/>
    </location>
</feature>
<accession>A0AAW6RIY5</accession>
<feature type="transmembrane region" description="Helical" evidence="2">
    <location>
        <begin position="102"/>
        <end position="119"/>
    </location>
</feature>
<dbReference type="RefSeq" id="WP_279523676.1">
    <property type="nucleotide sequence ID" value="NZ_JARVII010000003.1"/>
</dbReference>
<dbReference type="AlphaFoldDB" id="A0AAW6RIY5"/>
<organism evidence="3 4">
    <name type="scientific">Ottowia cancrivicina</name>
    <dbReference type="NCBI Taxonomy" id="3040346"/>
    <lineage>
        <taxon>Bacteria</taxon>
        <taxon>Pseudomonadati</taxon>
        <taxon>Pseudomonadota</taxon>
        <taxon>Betaproteobacteria</taxon>
        <taxon>Burkholderiales</taxon>
        <taxon>Comamonadaceae</taxon>
        <taxon>Ottowia</taxon>
    </lineage>
</organism>
<dbReference type="EMBL" id="JARVII010000003">
    <property type="protein sequence ID" value="MDG9698632.1"/>
    <property type="molecule type" value="Genomic_DNA"/>
</dbReference>